<feature type="transmembrane region" description="Helical" evidence="1">
    <location>
        <begin position="40"/>
        <end position="60"/>
    </location>
</feature>
<dbReference type="EMBL" id="CAJVPQ010000931">
    <property type="protein sequence ID" value="CAG8520560.1"/>
    <property type="molecule type" value="Genomic_DNA"/>
</dbReference>
<dbReference type="Proteomes" id="UP000789570">
    <property type="component" value="Unassembled WGS sequence"/>
</dbReference>
<dbReference type="OrthoDB" id="2403852at2759"/>
<reference evidence="2" key="1">
    <citation type="submission" date="2021-06" db="EMBL/GenBank/DDBJ databases">
        <authorList>
            <person name="Kallberg Y."/>
            <person name="Tangrot J."/>
            <person name="Rosling A."/>
        </authorList>
    </citation>
    <scope>NUCLEOTIDE SEQUENCE</scope>
    <source>
        <strain evidence="2">UK204</strain>
    </source>
</reference>
<evidence type="ECO:0000313" key="2">
    <source>
        <dbReference type="EMBL" id="CAG8520560.1"/>
    </source>
</evidence>
<proteinExistence type="predicted"/>
<dbReference type="GO" id="GO:0005794">
    <property type="term" value="C:Golgi apparatus"/>
    <property type="evidence" value="ECO:0007669"/>
    <property type="project" value="TreeGrafter"/>
</dbReference>
<name>A0A9N9A8P3_9GLOM</name>
<evidence type="ECO:0000313" key="3">
    <source>
        <dbReference type="Proteomes" id="UP000789570"/>
    </source>
</evidence>
<keyword evidence="1" id="KW-0472">Membrane</keyword>
<feature type="transmembrane region" description="Helical" evidence="1">
    <location>
        <begin position="72"/>
        <end position="94"/>
    </location>
</feature>
<comment type="caution">
    <text evidence="2">The sequence shown here is derived from an EMBL/GenBank/DDBJ whole genome shotgun (WGS) entry which is preliminary data.</text>
</comment>
<evidence type="ECO:0000256" key="1">
    <source>
        <dbReference type="SAM" id="Phobius"/>
    </source>
</evidence>
<dbReference type="InterPro" id="IPR040410">
    <property type="entry name" value="UPF0658_Golgi"/>
</dbReference>
<keyword evidence="3" id="KW-1185">Reference proteome</keyword>
<feature type="transmembrane region" description="Helical" evidence="1">
    <location>
        <begin position="138"/>
        <end position="156"/>
    </location>
</feature>
<gene>
    <name evidence="2" type="ORF">FCALED_LOCUS4676</name>
</gene>
<sequence length="186" mass="21979">MIFQLRILKRNDELYNNSRFKHLYECDKEARNQDPRSSDYLFVFSLIQSSIFMILQFYLIYFGVNAIFHEHIIQIITLAGLNVGSAIYTVVQLLEVKFRVDRIQKQKKCEITQELIDNDNSLTKGFSMDLFKVDLPQIVVLSIFSIITIFITYRLYLQFGWSIYKKIGGDFKIQSECLFDRLSDLK</sequence>
<dbReference type="AlphaFoldDB" id="A0A9N9A8P3"/>
<dbReference type="PANTHER" id="PTHR34391:SF1">
    <property type="entry name" value="UPF0658 GOLGI APPARATUS MEMBRANE PROTEIN C1952.10C-RELATED"/>
    <property type="match status" value="1"/>
</dbReference>
<accession>A0A9N9A8P3</accession>
<keyword evidence="1" id="KW-1133">Transmembrane helix</keyword>
<organism evidence="2 3">
    <name type="scientific">Funneliformis caledonium</name>
    <dbReference type="NCBI Taxonomy" id="1117310"/>
    <lineage>
        <taxon>Eukaryota</taxon>
        <taxon>Fungi</taxon>
        <taxon>Fungi incertae sedis</taxon>
        <taxon>Mucoromycota</taxon>
        <taxon>Glomeromycotina</taxon>
        <taxon>Glomeromycetes</taxon>
        <taxon>Glomerales</taxon>
        <taxon>Glomeraceae</taxon>
        <taxon>Funneliformis</taxon>
    </lineage>
</organism>
<keyword evidence="1" id="KW-0812">Transmembrane</keyword>
<dbReference type="PANTHER" id="PTHR34391">
    <property type="entry name" value="UPF0658 GOLGI APPARATUS MEMBRANE PROTEIN C1952.10C-RELATED"/>
    <property type="match status" value="1"/>
</dbReference>
<protein>
    <submittedName>
        <fullName evidence="2">9218_t:CDS:1</fullName>
    </submittedName>
</protein>